<organism evidence="2 3">
    <name type="scientific">Dryococelus australis</name>
    <dbReference type="NCBI Taxonomy" id="614101"/>
    <lineage>
        <taxon>Eukaryota</taxon>
        <taxon>Metazoa</taxon>
        <taxon>Ecdysozoa</taxon>
        <taxon>Arthropoda</taxon>
        <taxon>Hexapoda</taxon>
        <taxon>Insecta</taxon>
        <taxon>Pterygota</taxon>
        <taxon>Neoptera</taxon>
        <taxon>Polyneoptera</taxon>
        <taxon>Phasmatodea</taxon>
        <taxon>Verophasmatodea</taxon>
        <taxon>Anareolatae</taxon>
        <taxon>Phasmatidae</taxon>
        <taxon>Eurycanthinae</taxon>
        <taxon>Dryococelus</taxon>
    </lineage>
</organism>
<feature type="compositionally biased region" description="Polar residues" evidence="1">
    <location>
        <begin position="513"/>
        <end position="523"/>
    </location>
</feature>
<protein>
    <submittedName>
        <fullName evidence="2">Uncharacterized protein</fullName>
    </submittedName>
</protein>
<evidence type="ECO:0000256" key="1">
    <source>
        <dbReference type="SAM" id="MobiDB-lite"/>
    </source>
</evidence>
<feature type="region of interest" description="Disordered" evidence="1">
    <location>
        <begin position="438"/>
        <end position="459"/>
    </location>
</feature>
<evidence type="ECO:0000313" key="2">
    <source>
        <dbReference type="EMBL" id="KAJ8874482.1"/>
    </source>
</evidence>
<keyword evidence="3" id="KW-1185">Reference proteome</keyword>
<dbReference type="Proteomes" id="UP001159363">
    <property type="component" value="Chromosome 9"/>
</dbReference>
<dbReference type="EMBL" id="JARBHB010000010">
    <property type="protein sequence ID" value="KAJ8874482.1"/>
    <property type="molecule type" value="Genomic_DNA"/>
</dbReference>
<sequence>MANVILHDVEGTGGNRSLAGVPEVLSLYQCLLTGLSSASTYLMLSRRVVFSELPCPPRSLYLATCTQTHNQSIRIHGTVIIAVHGATVTERLVCSPPTKATWAQSPAGSLRVFACENRAGRCRWLAGFLGVIPFPPPLYSGTAPRLASPSAHRHRDKLQAMKMDGGRIAFFNQPPNVKVFNCVMAFKFRKQHQVNEAGERGNDSLNATDRVCGGGGSAPGIAIVSRRDERGIRHSSWDLRIARAQPASCDRVIRSTTVGRTARCLAHVARRLNVRPSQNRPGMAKHLCTESGITWSGVHSDQVPSPLPCPYRTARRKNVTHSGRRRARTLVPCVCSAVRSGQQQKLLDVEGCRLFTTLTANAIARESSGCQTVNDYRAANNTKHKKPVPRMTGQSFKTGEAVNGERRHFLRVWERAGHENEGGAGGCDKKQLMGWTRSRTTHTHTHAAQPGGRSGPWETGNKLLLARALPSHLATAQVGERDKEHEEKEDGTCDQWSNRPKKQEEGRGCVPGSTRSSPQATKD</sequence>
<feature type="compositionally biased region" description="Basic and acidic residues" evidence="1">
    <location>
        <begin position="479"/>
        <end position="491"/>
    </location>
</feature>
<proteinExistence type="predicted"/>
<accession>A0ABQ9GR22</accession>
<name>A0ABQ9GR22_9NEOP</name>
<comment type="caution">
    <text evidence="2">The sequence shown here is derived from an EMBL/GenBank/DDBJ whole genome shotgun (WGS) entry which is preliminary data.</text>
</comment>
<feature type="region of interest" description="Disordered" evidence="1">
    <location>
        <begin position="477"/>
        <end position="523"/>
    </location>
</feature>
<reference evidence="2 3" key="1">
    <citation type="submission" date="2023-02" db="EMBL/GenBank/DDBJ databases">
        <title>LHISI_Scaffold_Assembly.</title>
        <authorList>
            <person name="Stuart O.P."/>
            <person name="Cleave R."/>
            <person name="Magrath M.J.L."/>
            <person name="Mikheyev A.S."/>
        </authorList>
    </citation>
    <scope>NUCLEOTIDE SEQUENCE [LARGE SCALE GENOMIC DNA]</scope>
    <source>
        <strain evidence="2">Daus_M_001</strain>
        <tissue evidence="2">Leg muscle</tissue>
    </source>
</reference>
<gene>
    <name evidence="2" type="ORF">PR048_025342</name>
</gene>
<evidence type="ECO:0000313" key="3">
    <source>
        <dbReference type="Proteomes" id="UP001159363"/>
    </source>
</evidence>